<keyword evidence="2" id="KW-1185">Reference proteome</keyword>
<proteinExistence type="predicted"/>
<evidence type="ECO:0000313" key="2">
    <source>
        <dbReference type="Proteomes" id="UP000015106"/>
    </source>
</evidence>
<dbReference type="EnsemblPlants" id="TuG1812G0600000919.01.T01">
    <property type="protein sequence ID" value="TuG1812G0600000919.01.T01"/>
    <property type="gene ID" value="TuG1812G0600000919.01"/>
</dbReference>
<dbReference type="Proteomes" id="UP000015106">
    <property type="component" value="Chromosome 6"/>
</dbReference>
<reference evidence="1" key="2">
    <citation type="submission" date="2018-03" db="EMBL/GenBank/DDBJ databases">
        <title>The Triticum urartu genome reveals the dynamic nature of wheat genome evolution.</title>
        <authorList>
            <person name="Ling H."/>
            <person name="Ma B."/>
            <person name="Shi X."/>
            <person name="Liu H."/>
            <person name="Dong L."/>
            <person name="Sun H."/>
            <person name="Cao Y."/>
            <person name="Gao Q."/>
            <person name="Zheng S."/>
            <person name="Li Y."/>
            <person name="Yu Y."/>
            <person name="Du H."/>
            <person name="Qi M."/>
            <person name="Li Y."/>
            <person name="Yu H."/>
            <person name="Cui Y."/>
            <person name="Wang N."/>
            <person name="Chen C."/>
            <person name="Wu H."/>
            <person name="Zhao Y."/>
            <person name="Zhang J."/>
            <person name="Li Y."/>
            <person name="Zhou W."/>
            <person name="Zhang B."/>
            <person name="Hu W."/>
            <person name="Eijk M."/>
            <person name="Tang J."/>
            <person name="Witsenboer H."/>
            <person name="Zhao S."/>
            <person name="Li Z."/>
            <person name="Zhang A."/>
            <person name="Wang D."/>
            <person name="Liang C."/>
        </authorList>
    </citation>
    <scope>NUCLEOTIDE SEQUENCE [LARGE SCALE GENOMIC DNA]</scope>
    <source>
        <strain evidence="1">cv. G1812</strain>
    </source>
</reference>
<reference evidence="1" key="3">
    <citation type="submission" date="2022-06" db="UniProtKB">
        <authorList>
            <consortium name="EnsemblPlants"/>
        </authorList>
    </citation>
    <scope>IDENTIFICATION</scope>
</reference>
<protein>
    <submittedName>
        <fullName evidence="1">Uncharacterized protein</fullName>
    </submittedName>
</protein>
<sequence>MRLCIQMCYSYSTVRRARREKQVIRGAREVREVTKAAAALGCRRRVRRRMERGSYTTAGRELCSPKPEWAKSDKTDRSGSQLFFSFGCDVST</sequence>
<dbReference type="Gramene" id="TuG1812G0600000919.01.T02">
    <property type="protein sequence ID" value="TuG1812G0600000919.01.T02"/>
    <property type="gene ID" value="TuG1812G0600000919.01"/>
</dbReference>
<dbReference type="AlphaFoldDB" id="A0A8R7QPZ4"/>
<dbReference type="EnsemblPlants" id="TuG1812G0600000919.01.T02">
    <property type="protein sequence ID" value="TuG1812G0600000919.01.T02"/>
    <property type="gene ID" value="TuG1812G0600000919.01"/>
</dbReference>
<dbReference type="EnsemblPlants" id="TuG1812G0600000919.01.T03">
    <property type="protein sequence ID" value="TuG1812G0600000919.01.T03"/>
    <property type="gene ID" value="TuG1812G0600000919.01"/>
</dbReference>
<dbReference type="Gramene" id="TuG1812G0600000919.01.T01">
    <property type="protein sequence ID" value="TuG1812G0600000919.01.T01"/>
    <property type="gene ID" value="TuG1812G0600000919.01"/>
</dbReference>
<accession>A0A8R7QPZ4</accession>
<dbReference type="Gramene" id="TuG1812G0600000919.01.T03">
    <property type="protein sequence ID" value="TuG1812G0600000919.01.T03"/>
    <property type="gene ID" value="TuG1812G0600000919.01"/>
</dbReference>
<evidence type="ECO:0000313" key="1">
    <source>
        <dbReference type="EnsemblPlants" id="TuG1812G0600000919.01.T03"/>
    </source>
</evidence>
<name>A0A8R7QPZ4_TRIUA</name>
<reference evidence="2" key="1">
    <citation type="journal article" date="2013" name="Nature">
        <title>Draft genome of the wheat A-genome progenitor Triticum urartu.</title>
        <authorList>
            <person name="Ling H.Q."/>
            <person name="Zhao S."/>
            <person name="Liu D."/>
            <person name="Wang J."/>
            <person name="Sun H."/>
            <person name="Zhang C."/>
            <person name="Fan H."/>
            <person name="Li D."/>
            <person name="Dong L."/>
            <person name="Tao Y."/>
            <person name="Gao C."/>
            <person name="Wu H."/>
            <person name="Li Y."/>
            <person name="Cui Y."/>
            <person name="Guo X."/>
            <person name="Zheng S."/>
            <person name="Wang B."/>
            <person name="Yu K."/>
            <person name="Liang Q."/>
            <person name="Yang W."/>
            <person name="Lou X."/>
            <person name="Chen J."/>
            <person name="Feng M."/>
            <person name="Jian J."/>
            <person name="Zhang X."/>
            <person name="Luo G."/>
            <person name="Jiang Y."/>
            <person name="Liu J."/>
            <person name="Wang Z."/>
            <person name="Sha Y."/>
            <person name="Zhang B."/>
            <person name="Wu H."/>
            <person name="Tang D."/>
            <person name="Shen Q."/>
            <person name="Xue P."/>
            <person name="Zou S."/>
            <person name="Wang X."/>
            <person name="Liu X."/>
            <person name="Wang F."/>
            <person name="Yang Y."/>
            <person name="An X."/>
            <person name="Dong Z."/>
            <person name="Zhang K."/>
            <person name="Zhang X."/>
            <person name="Luo M.C."/>
            <person name="Dvorak J."/>
            <person name="Tong Y."/>
            <person name="Wang J."/>
            <person name="Yang H."/>
            <person name="Li Z."/>
            <person name="Wang D."/>
            <person name="Zhang A."/>
            <person name="Wang J."/>
        </authorList>
    </citation>
    <scope>NUCLEOTIDE SEQUENCE</scope>
    <source>
        <strain evidence="2">cv. G1812</strain>
    </source>
</reference>
<organism evidence="1 2">
    <name type="scientific">Triticum urartu</name>
    <name type="common">Red wild einkorn</name>
    <name type="synonym">Crithodium urartu</name>
    <dbReference type="NCBI Taxonomy" id="4572"/>
    <lineage>
        <taxon>Eukaryota</taxon>
        <taxon>Viridiplantae</taxon>
        <taxon>Streptophyta</taxon>
        <taxon>Embryophyta</taxon>
        <taxon>Tracheophyta</taxon>
        <taxon>Spermatophyta</taxon>
        <taxon>Magnoliopsida</taxon>
        <taxon>Liliopsida</taxon>
        <taxon>Poales</taxon>
        <taxon>Poaceae</taxon>
        <taxon>BOP clade</taxon>
        <taxon>Pooideae</taxon>
        <taxon>Triticodae</taxon>
        <taxon>Triticeae</taxon>
        <taxon>Triticinae</taxon>
        <taxon>Triticum</taxon>
    </lineage>
</organism>